<dbReference type="EMBL" id="QFPN01000008">
    <property type="protein sequence ID" value="PZQ13091.1"/>
    <property type="molecule type" value="Genomic_DNA"/>
</dbReference>
<accession>A0A2W5K861</accession>
<organism evidence="2 3">
    <name type="scientific">Ancylobacter novellus</name>
    <name type="common">Thiobacillus novellus</name>
    <dbReference type="NCBI Taxonomy" id="921"/>
    <lineage>
        <taxon>Bacteria</taxon>
        <taxon>Pseudomonadati</taxon>
        <taxon>Pseudomonadota</taxon>
        <taxon>Alphaproteobacteria</taxon>
        <taxon>Hyphomicrobiales</taxon>
        <taxon>Xanthobacteraceae</taxon>
        <taxon>Ancylobacter</taxon>
    </lineage>
</organism>
<sequence>MFLWKAIATTAATTAVLLAAPAAMSQTTGFAEFIAKVNSNGNLSRGSGVTSSARISAGSYTVTFPRDISTCYTLASVTGDAGFATASQPNLTPTQVKVLTFNAAGSPTNRTFVLLVRCQD</sequence>
<name>A0A2W5K861_ANCNO</name>
<keyword evidence="1" id="KW-0732">Signal</keyword>
<reference evidence="2 3" key="1">
    <citation type="submission" date="2017-08" db="EMBL/GenBank/DDBJ databases">
        <title>Infants hospitalized years apart are colonized by the same room-sourced microbial strains.</title>
        <authorList>
            <person name="Brooks B."/>
            <person name="Olm M.R."/>
            <person name="Firek B.A."/>
            <person name="Baker R."/>
            <person name="Thomas B.C."/>
            <person name="Morowitz M.J."/>
            <person name="Banfield J.F."/>
        </authorList>
    </citation>
    <scope>NUCLEOTIDE SEQUENCE [LARGE SCALE GENOMIC DNA]</scope>
    <source>
        <strain evidence="2">S2_005_003_R2_43</strain>
    </source>
</reference>
<feature type="signal peptide" evidence="1">
    <location>
        <begin position="1"/>
        <end position="25"/>
    </location>
</feature>
<evidence type="ECO:0000313" key="3">
    <source>
        <dbReference type="Proteomes" id="UP000249577"/>
    </source>
</evidence>
<evidence type="ECO:0000256" key="1">
    <source>
        <dbReference type="SAM" id="SignalP"/>
    </source>
</evidence>
<proteinExistence type="predicted"/>
<protein>
    <submittedName>
        <fullName evidence="2">Uncharacterized protein</fullName>
    </submittedName>
</protein>
<evidence type="ECO:0000313" key="2">
    <source>
        <dbReference type="EMBL" id="PZQ13091.1"/>
    </source>
</evidence>
<feature type="chain" id="PRO_5016060812" evidence="1">
    <location>
        <begin position="26"/>
        <end position="120"/>
    </location>
</feature>
<gene>
    <name evidence="2" type="ORF">DI565_15640</name>
</gene>
<dbReference type="Proteomes" id="UP000249577">
    <property type="component" value="Unassembled WGS sequence"/>
</dbReference>
<dbReference type="AlphaFoldDB" id="A0A2W5K861"/>
<comment type="caution">
    <text evidence="2">The sequence shown here is derived from an EMBL/GenBank/DDBJ whole genome shotgun (WGS) entry which is preliminary data.</text>
</comment>